<proteinExistence type="predicted"/>
<protein>
    <submittedName>
        <fullName evidence="2">Uncharacterized protein</fullName>
    </submittedName>
</protein>
<sequence>MFFLQDLSRRRSFTIMAGGTCHSDVISEDCPLGKNMIVLEHSVIAYDSAYSEPKHYLYTYDLALIMLTKPITTSSTLNYICISKRRLESFTSDTSTSMQMKTSKILLNSVSP</sequence>
<organism evidence="1 2">
    <name type="scientific">Ditylenchus dipsaci</name>
    <dbReference type="NCBI Taxonomy" id="166011"/>
    <lineage>
        <taxon>Eukaryota</taxon>
        <taxon>Metazoa</taxon>
        <taxon>Ecdysozoa</taxon>
        <taxon>Nematoda</taxon>
        <taxon>Chromadorea</taxon>
        <taxon>Rhabditida</taxon>
        <taxon>Tylenchina</taxon>
        <taxon>Tylenchomorpha</taxon>
        <taxon>Sphaerularioidea</taxon>
        <taxon>Anguinidae</taxon>
        <taxon>Anguininae</taxon>
        <taxon>Ditylenchus</taxon>
    </lineage>
</organism>
<dbReference type="InterPro" id="IPR009003">
    <property type="entry name" value="Peptidase_S1_PA"/>
</dbReference>
<evidence type="ECO:0000313" key="1">
    <source>
        <dbReference type="Proteomes" id="UP000887574"/>
    </source>
</evidence>
<dbReference type="AlphaFoldDB" id="A0A915E2H5"/>
<dbReference type="WBParaSite" id="jg26256">
    <property type="protein sequence ID" value="jg26256"/>
    <property type="gene ID" value="jg26256"/>
</dbReference>
<dbReference type="Gene3D" id="2.40.10.120">
    <property type="match status" value="1"/>
</dbReference>
<dbReference type="SUPFAM" id="SSF50494">
    <property type="entry name" value="Trypsin-like serine proteases"/>
    <property type="match status" value="1"/>
</dbReference>
<evidence type="ECO:0000313" key="2">
    <source>
        <dbReference type="WBParaSite" id="jg26256"/>
    </source>
</evidence>
<reference evidence="2" key="1">
    <citation type="submission" date="2022-11" db="UniProtKB">
        <authorList>
            <consortium name="WormBaseParasite"/>
        </authorList>
    </citation>
    <scope>IDENTIFICATION</scope>
</reference>
<name>A0A915E2H5_9BILA</name>
<keyword evidence="1" id="KW-1185">Reference proteome</keyword>
<dbReference type="Proteomes" id="UP000887574">
    <property type="component" value="Unplaced"/>
</dbReference>
<accession>A0A915E2H5</accession>